<evidence type="ECO:0000313" key="2">
    <source>
        <dbReference type="Proteomes" id="UP000010433"/>
    </source>
</evidence>
<protein>
    <submittedName>
        <fullName evidence="1">Uncharacterized protein</fullName>
    </submittedName>
</protein>
<name>L1N7K4_9BACT</name>
<organism evidence="1 2">
    <name type="scientific">Hoylesella saccharolytica F0055</name>
    <dbReference type="NCBI Taxonomy" id="1127699"/>
    <lineage>
        <taxon>Bacteria</taxon>
        <taxon>Pseudomonadati</taxon>
        <taxon>Bacteroidota</taxon>
        <taxon>Bacteroidia</taxon>
        <taxon>Bacteroidales</taxon>
        <taxon>Prevotellaceae</taxon>
        <taxon>Hoylesella</taxon>
    </lineage>
</organism>
<dbReference type="Proteomes" id="UP000010433">
    <property type="component" value="Unassembled WGS sequence"/>
</dbReference>
<dbReference type="AlphaFoldDB" id="L1N7K4"/>
<evidence type="ECO:0000313" key="1">
    <source>
        <dbReference type="EMBL" id="EKX99201.1"/>
    </source>
</evidence>
<dbReference type="HOGENOM" id="CLU_3237837_0_0_10"/>
<comment type="caution">
    <text evidence="1">The sequence shown here is derived from an EMBL/GenBank/DDBJ whole genome shotgun (WGS) entry which is preliminary data.</text>
</comment>
<dbReference type="STRING" id="1127699.HMPREF9151_01784"/>
<accession>L1N7K4</accession>
<gene>
    <name evidence="1" type="ORF">HMPREF9151_01784</name>
</gene>
<proteinExistence type="predicted"/>
<keyword evidence="2" id="KW-1185">Reference proteome</keyword>
<sequence>MFCNYFLRFRYFIYSVFVFFSKKTGFTIKNINFAVDKTIKYHL</sequence>
<dbReference type="PATRIC" id="fig|1127699.3.peg.1647"/>
<dbReference type="EMBL" id="AMEP01000104">
    <property type="protein sequence ID" value="EKX99201.1"/>
    <property type="molecule type" value="Genomic_DNA"/>
</dbReference>
<reference evidence="1 2" key="1">
    <citation type="submission" date="2012-05" db="EMBL/GenBank/DDBJ databases">
        <authorList>
            <person name="Weinstock G."/>
            <person name="Sodergren E."/>
            <person name="Lobos E.A."/>
            <person name="Fulton L."/>
            <person name="Fulton R."/>
            <person name="Courtney L."/>
            <person name="Fronick C."/>
            <person name="O'Laughlin M."/>
            <person name="Godfrey J."/>
            <person name="Wilson R.M."/>
            <person name="Miner T."/>
            <person name="Farmer C."/>
            <person name="Delehaunty K."/>
            <person name="Cordes M."/>
            <person name="Minx P."/>
            <person name="Tomlinson C."/>
            <person name="Chen J."/>
            <person name="Wollam A."/>
            <person name="Pepin K.H."/>
            <person name="Bhonagiri V."/>
            <person name="Zhang X."/>
            <person name="Suruliraj S."/>
            <person name="Warren W."/>
            <person name="Mitreva M."/>
            <person name="Mardis E.R."/>
            <person name="Wilson R.K."/>
        </authorList>
    </citation>
    <scope>NUCLEOTIDE SEQUENCE [LARGE SCALE GENOMIC DNA]</scope>
    <source>
        <strain evidence="1 2">F0055</strain>
    </source>
</reference>